<feature type="transmembrane region" description="Helical" evidence="1">
    <location>
        <begin position="107"/>
        <end position="124"/>
    </location>
</feature>
<feature type="transmembrane region" description="Helical" evidence="1">
    <location>
        <begin position="144"/>
        <end position="166"/>
    </location>
</feature>
<dbReference type="Proteomes" id="UP000011922">
    <property type="component" value="Unassembled WGS sequence"/>
</dbReference>
<accession>M5PUJ6</accession>
<keyword evidence="1" id="KW-0812">Transmembrane</keyword>
<proteinExistence type="predicted"/>
<sequence length="168" mass="17639">MATVLAAAFIALLLAVLVLHLISLPANWILLGLVAVWKWTHPAMDAGWWFFGLLAGLALAGEIIEQVVQIVGGKRYGSSGRGLLGAFIGGFAGAIMGAPILFGLGAIPGALLGAYAGGLIFELMHERPFVEAHRSALGNMYGRILGNVLKLALGITMLVLSIPRIWPS</sequence>
<protein>
    <recommendedName>
        <fullName evidence="4">DUF456 domain-containing protein</fullName>
    </recommendedName>
</protein>
<dbReference type="Pfam" id="PF04306">
    <property type="entry name" value="DUF456"/>
    <property type="match status" value="1"/>
</dbReference>
<dbReference type="OrthoDB" id="5456272at2"/>
<comment type="caution">
    <text evidence="2">The sequence shown here is derived from an EMBL/GenBank/DDBJ whole genome shotgun (WGS) entry which is preliminary data.</text>
</comment>
<organism evidence="2 3">
    <name type="scientific">Desulfocurvibacter africanus PCS</name>
    <dbReference type="NCBI Taxonomy" id="1262666"/>
    <lineage>
        <taxon>Bacteria</taxon>
        <taxon>Pseudomonadati</taxon>
        <taxon>Thermodesulfobacteriota</taxon>
        <taxon>Desulfovibrionia</taxon>
        <taxon>Desulfovibrionales</taxon>
        <taxon>Desulfovibrionaceae</taxon>
        <taxon>Desulfocurvibacter</taxon>
    </lineage>
</organism>
<dbReference type="AlphaFoldDB" id="M5PUJ6"/>
<dbReference type="PATRIC" id="fig|1262666.3.peg.1648"/>
<dbReference type="InterPro" id="IPR007403">
    <property type="entry name" value="DUF456"/>
</dbReference>
<dbReference type="RefSeq" id="WP_005985941.1">
    <property type="nucleotide sequence ID" value="NZ_AOSV01000016.1"/>
</dbReference>
<feature type="transmembrane region" description="Helical" evidence="1">
    <location>
        <begin position="83"/>
        <end position="101"/>
    </location>
</feature>
<reference evidence="2 3" key="1">
    <citation type="journal article" date="2013" name="Genome Announc.">
        <title>Draft Genome Sequence for Desulfovibrio africanus Strain PCS.</title>
        <authorList>
            <person name="Brown S.D."/>
            <person name="Utturkar S.M."/>
            <person name="Arkin A.P."/>
            <person name="Deutschbauer A.M."/>
            <person name="Elias D.A."/>
            <person name="Hazen T.C."/>
            <person name="Chakraborty R."/>
        </authorList>
    </citation>
    <scope>NUCLEOTIDE SEQUENCE [LARGE SCALE GENOMIC DNA]</scope>
    <source>
        <strain evidence="2 3">PCS</strain>
    </source>
</reference>
<keyword evidence="1" id="KW-1133">Transmembrane helix</keyword>
<name>M5PUJ6_DESAF</name>
<dbReference type="EMBL" id="AOSV01000016">
    <property type="protein sequence ID" value="EMG37685.1"/>
    <property type="molecule type" value="Genomic_DNA"/>
</dbReference>
<evidence type="ECO:0000256" key="1">
    <source>
        <dbReference type="SAM" id="Phobius"/>
    </source>
</evidence>
<gene>
    <name evidence="2" type="ORF">PCS_01628</name>
</gene>
<evidence type="ECO:0000313" key="2">
    <source>
        <dbReference type="EMBL" id="EMG37685.1"/>
    </source>
</evidence>
<evidence type="ECO:0000313" key="3">
    <source>
        <dbReference type="Proteomes" id="UP000011922"/>
    </source>
</evidence>
<feature type="transmembrane region" description="Helical" evidence="1">
    <location>
        <begin position="47"/>
        <end position="71"/>
    </location>
</feature>
<keyword evidence="1" id="KW-0472">Membrane</keyword>
<evidence type="ECO:0008006" key="4">
    <source>
        <dbReference type="Google" id="ProtNLM"/>
    </source>
</evidence>